<dbReference type="HOGENOM" id="CLU_091705_7_3_9"/>
<dbReference type="Proteomes" id="UP000011728">
    <property type="component" value="Chromosome"/>
</dbReference>
<dbReference type="PANTHER" id="PTHR30093">
    <property type="entry name" value="GENERAL SECRETION PATHWAY PROTEIN G"/>
    <property type="match status" value="1"/>
</dbReference>
<dbReference type="AlphaFoldDB" id="M1MU43"/>
<gene>
    <name evidence="3" type="ORF">Cspa_c44480</name>
</gene>
<dbReference type="NCBIfam" id="TIGR02532">
    <property type="entry name" value="IV_pilin_GFxxxE"/>
    <property type="match status" value="1"/>
</dbReference>
<keyword evidence="2" id="KW-0812">Transmembrane</keyword>
<dbReference type="KEGG" id="csr:Cspa_c44480"/>
<evidence type="ECO:0000313" key="3">
    <source>
        <dbReference type="EMBL" id="AGF58201.1"/>
    </source>
</evidence>
<dbReference type="InterPro" id="IPR045584">
    <property type="entry name" value="Pilin-like"/>
</dbReference>
<dbReference type="SUPFAM" id="SSF54523">
    <property type="entry name" value="Pili subunits"/>
    <property type="match status" value="1"/>
</dbReference>
<sequence>MNQLSIRKNNLQTKKKKKGFTLIELIIVIAIIGVLAAIALPRFGQIRENSNVSADIATAKTIQTAVATGVANGTIPVNSTLNAAVAAGNDLTDVLSGGVVPRPKADGHTADTFQAIVDGNGEVVVNVVNGATTLQVLPQVAHVAGNPYSAAN</sequence>
<dbReference type="PROSITE" id="PS00409">
    <property type="entry name" value="PROKAR_NTER_METHYL"/>
    <property type="match status" value="1"/>
</dbReference>
<dbReference type="Pfam" id="PF07963">
    <property type="entry name" value="N_methyl"/>
    <property type="match status" value="1"/>
</dbReference>
<accession>M1MU43</accession>
<evidence type="ECO:0000313" key="4">
    <source>
        <dbReference type="Proteomes" id="UP000011728"/>
    </source>
</evidence>
<dbReference type="InterPro" id="IPR012902">
    <property type="entry name" value="N_methyl_site"/>
</dbReference>
<name>M1MU43_9CLOT</name>
<keyword evidence="2" id="KW-0472">Membrane</keyword>
<feature type="transmembrane region" description="Helical" evidence="2">
    <location>
        <begin position="20"/>
        <end position="40"/>
    </location>
</feature>
<keyword evidence="2" id="KW-1133">Transmembrane helix</keyword>
<dbReference type="EMBL" id="CP004121">
    <property type="protein sequence ID" value="AGF58201.1"/>
    <property type="molecule type" value="Genomic_DNA"/>
</dbReference>
<protein>
    <submittedName>
        <fullName evidence="3">Prepilin-type N-terminal cleavage/methylation domain-containing protein</fullName>
    </submittedName>
</protein>
<proteinExistence type="predicted"/>
<evidence type="ECO:0000256" key="2">
    <source>
        <dbReference type="SAM" id="Phobius"/>
    </source>
</evidence>
<dbReference type="Gene3D" id="3.30.700.10">
    <property type="entry name" value="Glycoprotein, Type 4 Pilin"/>
    <property type="match status" value="1"/>
</dbReference>
<dbReference type="PANTHER" id="PTHR30093:SF34">
    <property type="entry name" value="PREPILIN PEPTIDASE-DEPENDENT PROTEIN D"/>
    <property type="match status" value="1"/>
</dbReference>
<evidence type="ECO:0000256" key="1">
    <source>
        <dbReference type="ARBA" id="ARBA00022481"/>
    </source>
</evidence>
<dbReference type="eggNOG" id="COG4969">
    <property type="taxonomic scope" value="Bacteria"/>
</dbReference>
<keyword evidence="1" id="KW-0488">Methylation</keyword>
<dbReference type="PATRIC" id="fig|931276.5.peg.4481"/>
<dbReference type="RefSeq" id="WP_015394512.1">
    <property type="nucleotide sequence ID" value="NC_020291.1"/>
</dbReference>
<keyword evidence="4" id="KW-1185">Reference proteome</keyword>
<organism evidence="3 4">
    <name type="scientific">Clostridium saccharoperbutylacetonicum N1-4(HMT)</name>
    <dbReference type="NCBI Taxonomy" id="931276"/>
    <lineage>
        <taxon>Bacteria</taxon>
        <taxon>Bacillati</taxon>
        <taxon>Bacillota</taxon>
        <taxon>Clostridia</taxon>
        <taxon>Eubacteriales</taxon>
        <taxon>Clostridiaceae</taxon>
        <taxon>Clostridium</taxon>
    </lineage>
</organism>
<reference evidence="3 4" key="1">
    <citation type="submission" date="2013-02" db="EMBL/GenBank/DDBJ databases">
        <title>Genome sequence of Clostridium saccharoperbutylacetonicum N1-4(HMT).</title>
        <authorList>
            <person name="Poehlein A."/>
            <person name="Daniel R."/>
        </authorList>
    </citation>
    <scope>NUCLEOTIDE SEQUENCE [LARGE SCALE GENOMIC DNA]</scope>
    <source>
        <strain evidence="4">N1-4(HMT)</strain>
    </source>
</reference>